<dbReference type="GO" id="GO:0046933">
    <property type="term" value="F:proton-transporting ATP synthase activity, rotational mechanism"/>
    <property type="evidence" value="ECO:0007669"/>
    <property type="project" value="TreeGrafter"/>
</dbReference>
<dbReference type="InterPro" id="IPR000568">
    <property type="entry name" value="ATP_synth_F0_asu"/>
</dbReference>
<feature type="transmembrane region" description="Helical" evidence="14">
    <location>
        <begin position="99"/>
        <end position="118"/>
    </location>
</feature>
<feature type="transmembrane region" description="Helical" evidence="14">
    <location>
        <begin position="179"/>
        <end position="200"/>
    </location>
</feature>
<evidence type="ECO:0000256" key="8">
    <source>
        <dbReference type="ARBA" id="ARBA00023065"/>
    </source>
</evidence>
<comment type="catalytic activity">
    <reaction evidence="11">
        <text>H(+)(in) = H(+)(out)</text>
        <dbReference type="Rhea" id="RHEA:34979"/>
        <dbReference type="ChEBI" id="CHEBI:15378"/>
    </reaction>
</comment>
<dbReference type="GO" id="GO:0045259">
    <property type="term" value="C:proton-transporting ATP synthase complex"/>
    <property type="evidence" value="ECO:0007669"/>
    <property type="project" value="UniProtKB-KW"/>
</dbReference>
<dbReference type="InterPro" id="IPR023011">
    <property type="entry name" value="ATP_synth_F0_asu_AS"/>
</dbReference>
<dbReference type="InterPro" id="IPR035908">
    <property type="entry name" value="F0_ATP_A_sf"/>
</dbReference>
<organism evidence="15">
    <name type="scientific">Allobates amissibilis</name>
    <dbReference type="NCBI Taxonomy" id="2739727"/>
    <lineage>
        <taxon>Eukaryota</taxon>
        <taxon>Metazoa</taxon>
        <taxon>Chordata</taxon>
        <taxon>Craniata</taxon>
        <taxon>Vertebrata</taxon>
        <taxon>Euteleostomi</taxon>
        <taxon>Amphibia</taxon>
        <taxon>Batrachia</taxon>
        <taxon>Anura</taxon>
        <taxon>Neobatrachia</taxon>
        <taxon>Hyloidea</taxon>
        <taxon>Aromobatidae</taxon>
        <taxon>Allobatinae</taxon>
        <taxon>Allobates</taxon>
    </lineage>
</organism>
<feature type="transmembrane region" description="Helical" evidence="14">
    <location>
        <begin position="205"/>
        <end position="223"/>
    </location>
</feature>
<keyword evidence="3" id="KW-0813">Transport</keyword>
<keyword evidence="10" id="KW-0066">ATP synthesis</keyword>
<dbReference type="Gene3D" id="1.20.120.220">
    <property type="entry name" value="ATP synthase, F0 complex, subunit A"/>
    <property type="match status" value="1"/>
</dbReference>
<evidence type="ECO:0000256" key="1">
    <source>
        <dbReference type="ARBA" id="ARBA00004141"/>
    </source>
</evidence>
<reference evidence="15" key="1">
    <citation type="journal article" date="2020" name="J. Biogeogr.">
        <title>Historical biogeography identifies a possible role of Miocene wetlands in the diversification of the Amazonian rocket frogs (Aromobatidae: Allobates).</title>
        <authorList>
            <person name="Rejaud A."/>
            <person name="Rodrigues M.T."/>
            <person name="Crawford A.J."/>
            <person name="Castroviejo-Fisher S."/>
            <person name="Jaramillo A.F."/>
            <person name="Chaparro J.C."/>
            <person name="Glaw F."/>
            <person name="Gagliardi-Urrutia G."/>
            <person name="Moravec J."/>
            <person name="De la Riva I.J."/>
            <person name="Perez P."/>
            <person name="Lima A.P."/>
            <person name="Werneck F.P."/>
            <person name="Hrbek T."/>
            <person name="Ron S.R."/>
            <person name="Ernst R."/>
            <person name="Kok P.J.R."/>
            <person name="Driskell A."/>
            <person name="Chave J."/>
            <person name="Fouquet A."/>
        </authorList>
    </citation>
    <scope>NUCLEOTIDE SEQUENCE</scope>
</reference>
<dbReference type="PROSITE" id="PS00449">
    <property type="entry name" value="ATPASE_A"/>
    <property type="match status" value="1"/>
</dbReference>
<accession>A0A7M4CGD8</accession>
<dbReference type="PRINTS" id="PR00123">
    <property type="entry name" value="ATPASEA"/>
</dbReference>
<evidence type="ECO:0000256" key="9">
    <source>
        <dbReference type="ARBA" id="ARBA00023136"/>
    </source>
</evidence>
<evidence type="ECO:0000256" key="13">
    <source>
        <dbReference type="RuleBase" id="RU004450"/>
    </source>
</evidence>
<evidence type="ECO:0000256" key="6">
    <source>
        <dbReference type="ARBA" id="ARBA00022781"/>
    </source>
</evidence>
<evidence type="ECO:0000256" key="4">
    <source>
        <dbReference type="ARBA" id="ARBA00022547"/>
    </source>
</evidence>
<evidence type="ECO:0000256" key="3">
    <source>
        <dbReference type="ARBA" id="ARBA00022448"/>
    </source>
</evidence>
<keyword evidence="8" id="KW-0406">Ion transport</keyword>
<name>A0A7M4CGD8_9NEOB</name>
<comment type="subcellular location">
    <subcellularLocation>
        <location evidence="1">Membrane</location>
        <topology evidence="1">Multi-pass membrane protein</topology>
    </subcellularLocation>
    <subcellularLocation>
        <location evidence="13">Mitochondrion inner membrane</location>
        <topology evidence="13">Multi-pass membrane protein</topology>
    </subcellularLocation>
</comment>
<dbReference type="PANTHER" id="PTHR11410:SF0">
    <property type="entry name" value="ATP SYNTHASE SUBUNIT A"/>
    <property type="match status" value="1"/>
</dbReference>
<dbReference type="CDD" id="cd00310">
    <property type="entry name" value="ATP-synt_Fo_a_6"/>
    <property type="match status" value="1"/>
</dbReference>
<feature type="transmembrane region" description="Helical" evidence="14">
    <location>
        <begin position="138"/>
        <end position="159"/>
    </location>
</feature>
<dbReference type="Pfam" id="PF00119">
    <property type="entry name" value="ATP-synt_A"/>
    <property type="match status" value="1"/>
</dbReference>
<keyword evidence="9 14" id="KW-0472">Membrane</keyword>
<evidence type="ECO:0000256" key="12">
    <source>
        <dbReference type="ARBA" id="ARBA00063051"/>
    </source>
</evidence>
<keyword evidence="4" id="KW-0138">CF(0)</keyword>
<dbReference type="NCBIfam" id="TIGR01131">
    <property type="entry name" value="ATP_synt_6_or_A"/>
    <property type="match status" value="1"/>
</dbReference>
<evidence type="ECO:0000256" key="2">
    <source>
        <dbReference type="ARBA" id="ARBA00006810"/>
    </source>
</evidence>
<evidence type="ECO:0000256" key="14">
    <source>
        <dbReference type="SAM" id="Phobius"/>
    </source>
</evidence>
<dbReference type="SUPFAM" id="SSF81336">
    <property type="entry name" value="F1F0 ATP synthase subunit A"/>
    <property type="match status" value="1"/>
</dbReference>
<keyword evidence="7 14" id="KW-1133">Transmembrane helix</keyword>
<feature type="transmembrane region" description="Helical" evidence="14">
    <location>
        <begin position="69"/>
        <end position="93"/>
    </location>
</feature>
<comment type="subunit">
    <text evidence="12">Component of the ATP synthase complex composed at least of ATP5F1A/subunit alpha, ATP5F1B/subunit beta, ATP5MC1/subunit c (homooctomer), MT-ATP6/subunit a, MT-ATP8/subunit 8, ATP5ME/subunit e, ATP5MF/subunit f, ATP5MG/subunit g, ATP5MK/subunit k, ATP5MJ/subunit j, ATP5F1C/subunit gamma, ATP5F1D/subunit delta, ATP5F1E/subunit epsilon, ATP5PF/subunit F6, ATP5PB/subunit b, ATP5PD/subunit d, ATP5PO/subunit OSCP. ATP synthase complex consists of a soluble F(1) head domain (subunits alpha(3) and beta(3)) - the catalytic core - and a membrane F(0) domain - the membrane proton channel (subunits c, a, 8, e, f, g, k and j). These two domains are linked by a central stalk (subunits gamma, delta, and epsilon) rotating inside the F1 region and a stationary peripheral stalk (subunits F6, b, d, and OSCP). Interacts with DNAJC30; interaction is direct.</text>
</comment>
<evidence type="ECO:0000256" key="7">
    <source>
        <dbReference type="ARBA" id="ARBA00022989"/>
    </source>
</evidence>
<keyword evidence="6" id="KW-0375">Hydrogen ion transport</keyword>
<proteinExistence type="inferred from homology"/>
<sequence>MTMNLFTQFVPPSLLGLTLYAIIVAFPWSLYLTPWPRWLPNRWSHLWSLVTKRYIKVIFSPINIFGHKWALIFTSLMVFLLTNNLLGLLPYTFTPTTQLSANLALAFPFWLATVLIGFRTYPAKSLAHFLPQGTPTLLVPFLIILEVISLIIRPIALGIRLTANLTAGHLLIQLTSMAMFHMMFFSSAWTIIIIILLLLLTVLELAIAVIQAYVFVLLLSIYLEDNANIPPV</sequence>
<feature type="transmembrane region" description="Helical" evidence="14">
    <location>
        <begin position="12"/>
        <end position="32"/>
    </location>
</feature>
<dbReference type="GO" id="GO:0005743">
    <property type="term" value="C:mitochondrial inner membrane"/>
    <property type="evidence" value="ECO:0007669"/>
    <property type="project" value="UniProtKB-SubCell"/>
</dbReference>
<evidence type="ECO:0000256" key="5">
    <source>
        <dbReference type="ARBA" id="ARBA00022692"/>
    </source>
</evidence>
<evidence type="ECO:0000313" key="15">
    <source>
        <dbReference type="EMBL" id="QOJ45131.1"/>
    </source>
</evidence>
<gene>
    <name evidence="15" type="primary">ATP6</name>
</gene>
<dbReference type="AlphaFoldDB" id="A0A7M4CGD8"/>
<geneLocation type="mitochondrion" evidence="15"/>
<dbReference type="PANTHER" id="PTHR11410">
    <property type="entry name" value="ATP SYNTHASE SUBUNIT A"/>
    <property type="match status" value="1"/>
</dbReference>
<keyword evidence="15" id="KW-0496">Mitochondrion</keyword>
<dbReference type="EMBL" id="MT627204">
    <property type="protein sequence ID" value="QOJ45131.1"/>
    <property type="molecule type" value="Genomic_DNA"/>
</dbReference>
<evidence type="ECO:0000256" key="10">
    <source>
        <dbReference type="ARBA" id="ARBA00023310"/>
    </source>
</evidence>
<dbReference type="InterPro" id="IPR045083">
    <property type="entry name" value="ATP_synth_F0_asu_bact/mt"/>
</dbReference>
<protein>
    <recommendedName>
        <fullName evidence="13">ATP synthase subunit a</fullName>
    </recommendedName>
</protein>
<evidence type="ECO:0000256" key="11">
    <source>
        <dbReference type="ARBA" id="ARBA00024169"/>
    </source>
</evidence>
<comment type="similarity">
    <text evidence="2">Belongs to the ATPase A chain family.</text>
</comment>
<keyword evidence="5 14" id="KW-0812">Transmembrane</keyword>